<accession>A0A6I4TV70</accession>
<dbReference type="InterPro" id="IPR027417">
    <property type="entry name" value="P-loop_NTPase"/>
</dbReference>
<evidence type="ECO:0000256" key="6">
    <source>
        <dbReference type="ARBA" id="ARBA00022519"/>
    </source>
</evidence>
<keyword evidence="14" id="KW-0829">Tyrosine-protein kinase</keyword>
<keyword evidence="16" id="KW-0175">Coiled coil</keyword>
<organism evidence="21 22">
    <name type="scientific">Croceibacterium xixiisoli</name>
    <dbReference type="NCBI Taxonomy" id="1476466"/>
    <lineage>
        <taxon>Bacteria</taxon>
        <taxon>Pseudomonadati</taxon>
        <taxon>Pseudomonadota</taxon>
        <taxon>Alphaproteobacteria</taxon>
        <taxon>Sphingomonadales</taxon>
        <taxon>Erythrobacteraceae</taxon>
        <taxon>Croceibacterium</taxon>
    </lineage>
</organism>
<keyword evidence="22" id="KW-1185">Reference proteome</keyword>
<dbReference type="EC" id="2.7.10.2" evidence="4"/>
<name>A0A6I4TV70_9SPHN</name>
<evidence type="ECO:0000259" key="18">
    <source>
        <dbReference type="Pfam" id="PF02706"/>
    </source>
</evidence>
<keyword evidence="12 17" id="KW-1133">Transmembrane helix</keyword>
<gene>
    <name evidence="21" type="ORF">GRI97_09025</name>
</gene>
<evidence type="ECO:0000256" key="14">
    <source>
        <dbReference type="ARBA" id="ARBA00023137"/>
    </source>
</evidence>
<evidence type="ECO:0000259" key="19">
    <source>
        <dbReference type="Pfam" id="PF13614"/>
    </source>
</evidence>
<keyword evidence="9" id="KW-0547">Nucleotide-binding</keyword>
<dbReference type="PANTHER" id="PTHR32309:SF13">
    <property type="entry name" value="FERRIC ENTEROBACTIN TRANSPORT PROTEIN FEPE"/>
    <property type="match status" value="1"/>
</dbReference>
<dbReference type="InterPro" id="IPR050445">
    <property type="entry name" value="Bact_polysacc_biosynth/exp"/>
</dbReference>
<feature type="domain" description="Tyrosine-protein kinase G-rich" evidence="20">
    <location>
        <begin position="374"/>
        <end position="447"/>
    </location>
</feature>
<evidence type="ECO:0000256" key="10">
    <source>
        <dbReference type="ARBA" id="ARBA00022777"/>
    </source>
</evidence>
<keyword evidence="6" id="KW-0997">Cell inner membrane</keyword>
<evidence type="ECO:0000259" key="20">
    <source>
        <dbReference type="Pfam" id="PF13807"/>
    </source>
</evidence>
<dbReference type="SUPFAM" id="SSF52540">
    <property type="entry name" value="P-loop containing nucleoside triphosphate hydrolases"/>
    <property type="match status" value="1"/>
</dbReference>
<dbReference type="InterPro" id="IPR005702">
    <property type="entry name" value="Wzc-like_C"/>
</dbReference>
<comment type="catalytic activity">
    <reaction evidence="15">
        <text>L-tyrosyl-[protein] + ATP = O-phospho-L-tyrosyl-[protein] + ADP + H(+)</text>
        <dbReference type="Rhea" id="RHEA:10596"/>
        <dbReference type="Rhea" id="RHEA-COMP:10136"/>
        <dbReference type="Rhea" id="RHEA-COMP:20101"/>
        <dbReference type="ChEBI" id="CHEBI:15378"/>
        <dbReference type="ChEBI" id="CHEBI:30616"/>
        <dbReference type="ChEBI" id="CHEBI:46858"/>
        <dbReference type="ChEBI" id="CHEBI:61978"/>
        <dbReference type="ChEBI" id="CHEBI:456216"/>
        <dbReference type="EC" id="2.7.10.2"/>
    </reaction>
</comment>
<protein>
    <recommendedName>
        <fullName evidence="4">non-specific protein-tyrosine kinase</fullName>
        <ecNumber evidence="4">2.7.10.2</ecNumber>
    </recommendedName>
</protein>
<evidence type="ECO:0000256" key="3">
    <source>
        <dbReference type="ARBA" id="ARBA00008883"/>
    </source>
</evidence>
<dbReference type="EMBL" id="WTYJ01000001">
    <property type="protein sequence ID" value="MXO99130.1"/>
    <property type="molecule type" value="Genomic_DNA"/>
</dbReference>
<keyword evidence="13 17" id="KW-0472">Membrane</keyword>
<evidence type="ECO:0000256" key="2">
    <source>
        <dbReference type="ARBA" id="ARBA00007316"/>
    </source>
</evidence>
<comment type="subcellular location">
    <subcellularLocation>
        <location evidence="1">Cell inner membrane</location>
        <topology evidence="1">Multi-pass membrane protein</topology>
    </subcellularLocation>
</comment>
<dbReference type="Pfam" id="PF13614">
    <property type="entry name" value="AAA_31"/>
    <property type="match status" value="1"/>
</dbReference>
<evidence type="ECO:0000313" key="21">
    <source>
        <dbReference type="EMBL" id="MXO99130.1"/>
    </source>
</evidence>
<keyword evidence="11" id="KW-0067">ATP-binding</keyword>
<keyword evidence="8 17" id="KW-0812">Transmembrane</keyword>
<evidence type="ECO:0000256" key="17">
    <source>
        <dbReference type="SAM" id="Phobius"/>
    </source>
</evidence>
<feature type="domain" description="Polysaccharide chain length determinant N-terminal" evidence="18">
    <location>
        <begin position="17"/>
        <end position="104"/>
    </location>
</feature>
<dbReference type="InterPro" id="IPR025669">
    <property type="entry name" value="AAA_dom"/>
</dbReference>
<evidence type="ECO:0000256" key="8">
    <source>
        <dbReference type="ARBA" id="ARBA00022692"/>
    </source>
</evidence>
<dbReference type="AlphaFoldDB" id="A0A6I4TV70"/>
<evidence type="ECO:0000256" key="4">
    <source>
        <dbReference type="ARBA" id="ARBA00011903"/>
    </source>
</evidence>
<evidence type="ECO:0000256" key="1">
    <source>
        <dbReference type="ARBA" id="ARBA00004429"/>
    </source>
</evidence>
<dbReference type="CDD" id="cd05387">
    <property type="entry name" value="BY-kinase"/>
    <property type="match status" value="1"/>
</dbReference>
<comment type="similarity">
    <text evidence="3">Belongs to the etk/wzc family.</text>
</comment>
<keyword evidence="7" id="KW-0808">Transferase</keyword>
<evidence type="ECO:0000313" key="22">
    <source>
        <dbReference type="Proteomes" id="UP000469430"/>
    </source>
</evidence>
<feature type="coiled-coil region" evidence="16">
    <location>
        <begin position="341"/>
        <end position="392"/>
    </location>
</feature>
<feature type="domain" description="AAA" evidence="19">
    <location>
        <begin position="513"/>
        <end position="652"/>
    </location>
</feature>
<dbReference type="PANTHER" id="PTHR32309">
    <property type="entry name" value="TYROSINE-PROTEIN KINASE"/>
    <property type="match status" value="1"/>
</dbReference>
<evidence type="ECO:0000256" key="16">
    <source>
        <dbReference type="SAM" id="Coils"/>
    </source>
</evidence>
<proteinExistence type="inferred from homology"/>
<evidence type="ECO:0000256" key="13">
    <source>
        <dbReference type="ARBA" id="ARBA00023136"/>
    </source>
</evidence>
<dbReference type="RefSeq" id="WP_161390707.1">
    <property type="nucleotide sequence ID" value="NZ_JBHSCP010000001.1"/>
</dbReference>
<sequence length="707" mass="75926">MEIAVANQNEPKLGEVLRNAINTVRRRWKMLAIVTAIVFALGTLLTFMMTPQYFASARVRIDPSRDPVASQNGTVNAALSDEAIETEVSAFYSLDLARAVVRDLDLADVPQFQEAIADMPPERISSPEDRETAIASYLLDNLGVFRENQTYVLGVGYENADRIKAAEIANSFADNYIKGAVGTRTSVAASQAEWYQEQLAELGAQVTAADAAAARFRIENRLSQGQNDGFSSGTIIDQQVAPLSGILAEAESFAAQARANYQTARSQVGRPGASVSEVLQSQTISNLRVQRGAILDTKADIEARYGAMHPESIKIQEQLRGVDQEINQETNRILTALSATASAADARVSSLRNSLGQLENDRASQTRAGVIADSLDREAQAKRALYEQLTEESLKATQAASNSLASATIVDMARPPEKPSKPNKPLFMIFALIAGLGIGIGFIAIQESLSSGIRTNEDVEDRLGVPLLAAVPQVTGKTPADTLVTHPTSFYAEAFRIARTSLLGTADNRSTVSVIAITSALPGEGKTTTSVAFARTLAMAGSRTLLLECDIRRATVQLSSGVSPGAKGLVEYLTADATADDTIVASGTEGLDLLMVRSPYFSSANLFENERMGQLIDQMRQRYDHIVLDLPPILGLADGRTLAGFSDAVAVVARWDETPIPVVQKALEALEASGHEASGIIVNAVAESSELLGGGYYLRRYSQYYQQ</sequence>
<dbReference type="Proteomes" id="UP000469430">
    <property type="component" value="Unassembled WGS sequence"/>
</dbReference>
<dbReference type="GO" id="GO:0005886">
    <property type="term" value="C:plasma membrane"/>
    <property type="evidence" value="ECO:0007669"/>
    <property type="project" value="UniProtKB-SubCell"/>
</dbReference>
<dbReference type="OrthoDB" id="230260at2"/>
<evidence type="ECO:0000256" key="12">
    <source>
        <dbReference type="ARBA" id="ARBA00022989"/>
    </source>
</evidence>
<evidence type="ECO:0000256" key="11">
    <source>
        <dbReference type="ARBA" id="ARBA00022840"/>
    </source>
</evidence>
<keyword evidence="5" id="KW-1003">Cell membrane</keyword>
<evidence type="ECO:0000256" key="5">
    <source>
        <dbReference type="ARBA" id="ARBA00022475"/>
    </source>
</evidence>
<dbReference type="GO" id="GO:0004713">
    <property type="term" value="F:protein tyrosine kinase activity"/>
    <property type="evidence" value="ECO:0007669"/>
    <property type="project" value="TreeGrafter"/>
</dbReference>
<evidence type="ECO:0000256" key="7">
    <source>
        <dbReference type="ARBA" id="ARBA00022679"/>
    </source>
</evidence>
<feature type="transmembrane region" description="Helical" evidence="17">
    <location>
        <begin position="426"/>
        <end position="445"/>
    </location>
</feature>
<evidence type="ECO:0000256" key="15">
    <source>
        <dbReference type="ARBA" id="ARBA00051245"/>
    </source>
</evidence>
<dbReference type="Pfam" id="PF02706">
    <property type="entry name" value="Wzz"/>
    <property type="match status" value="1"/>
</dbReference>
<evidence type="ECO:0000256" key="9">
    <source>
        <dbReference type="ARBA" id="ARBA00022741"/>
    </source>
</evidence>
<keyword evidence="10" id="KW-0418">Kinase</keyword>
<comment type="similarity">
    <text evidence="2">Belongs to the CpsD/CapB family.</text>
</comment>
<dbReference type="Pfam" id="PF13807">
    <property type="entry name" value="GNVR"/>
    <property type="match status" value="1"/>
</dbReference>
<comment type="caution">
    <text evidence="21">The sequence shown here is derived from an EMBL/GenBank/DDBJ whole genome shotgun (WGS) entry which is preliminary data.</text>
</comment>
<dbReference type="Gene3D" id="3.40.50.300">
    <property type="entry name" value="P-loop containing nucleotide triphosphate hydrolases"/>
    <property type="match status" value="1"/>
</dbReference>
<reference evidence="21 22" key="1">
    <citation type="submission" date="2019-12" db="EMBL/GenBank/DDBJ databases">
        <title>Genomic-based taxomic classification of the family Erythrobacteraceae.</title>
        <authorList>
            <person name="Xu L."/>
        </authorList>
    </citation>
    <scope>NUCLEOTIDE SEQUENCE [LARGE SCALE GENOMIC DNA]</scope>
    <source>
        <strain evidence="21 22">S36</strain>
    </source>
</reference>
<dbReference type="InterPro" id="IPR003856">
    <property type="entry name" value="LPS_length_determ_N"/>
</dbReference>
<dbReference type="InterPro" id="IPR032807">
    <property type="entry name" value="GNVR"/>
</dbReference>
<feature type="transmembrane region" description="Helical" evidence="17">
    <location>
        <begin position="31"/>
        <end position="54"/>
    </location>
</feature>